<sequence length="319" mass="37991">MDYITSLKNFIFPVEQEEQCIENKEQIKDKNIDNDKEEIKGKKLYKLFGKDFIVYAYMYKYKIDFTNNGLYESEKYRIRWSSHHYDNLFRFCTEEQILDNISYDSYYIREVELPEDAEMDKIGLSAYVANKLMMCDKRVKIEEFFDWNDEEFCRKTLENSSKKVVPNTEHIFKFVKNKTDELCKLAVSIDGASMIYIDDPSEELKFMAFEKSPWIYNKIKNPPYELSKLAVALSDYNFKYIPKEHKTYELCNDALNENGMNLKYIDDQTDELCEIAVRNNGLAIQFVKCQNQKLCKLAYEQNKNSIKHIKKKFCVSFDT</sequence>
<proteinExistence type="predicted"/>
<reference evidence="1" key="1">
    <citation type="journal article" date="2020" name="Nature">
        <title>Giant virus diversity and host interactions through global metagenomics.</title>
        <authorList>
            <person name="Schulz F."/>
            <person name="Roux S."/>
            <person name="Paez-Espino D."/>
            <person name="Jungbluth S."/>
            <person name="Walsh D.A."/>
            <person name="Denef V.J."/>
            <person name="McMahon K.D."/>
            <person name="Konstantinidis K.T."/>
            <person name="Eloe-Fadrosh E.A."/>
            <person name="Kyrpides N.C."/>
            <person name="Woyke T."/>
        </authorList>
    </citation>
    <scope>NUCLEOTIDE SEQUENCE</scope>
    <source>
        <strain evidence="1">GVMAG-M-3300023179-27</strain>
    </source>
</reference>
<accession>A0A6C0EBD2</accession>
<name>A0A6C0EBD2_9ZZZZ</name>
<evidence type="ECO:0008006" key="2">
    <source>
        <dbReference type="Google" id="ProtNLM"/>
    </source>
</evidence>
<protein>
    <recommendedName>
        <fullName evidence="2">DUF4116 domain-containing protein</fullName>
    </recommendedName>
</protein>
<organism evidence="1">
    <name type="scientific">viral metagenome</name>
    <dbReference type="NCBI Taxonomy" id="1070528"/>
    <lineage>
        <taxon>unclassified sequences</taxon>
        <taxon>metagenomes</taxon>
        <taxon>organismal metagenomes</taxon>
    </lineage>
</organism>
<dbReference type="EMBL" id="MN739774">
    <property type="protein sequence ID" value="QHT25703.1"/>
    <property type="molecule type" value="Genomic_DNA"/>
</dbReference>
<evidence type="ECO:0000313" key="1">
    <source>
        <dbReference type="EMBL" id="QHT25703.1"/>
    </source>
</evidence>
<dbReference type="AlphaFoldDB" id="A0A6C0EBD2"/>